<dbReference type="OrthoDB" id="1241436at2"/>
<proteinExistence type="predicted"/>
<dbReference type="EMBL" id="PGFD01000001">
    <property type="protein sequence ID" value="PJJ67451.1"/>
    <property type="molecule type" value="Genomic_DNA"/>
</dbReference>
<sequence>MRLNKIHQDLKELYKGKEKLNTIVGVEFSHQEEAKLYTKILQVGQWYVAPFSFETYDSYAIKLSPNKKILESPVYLRSRWDHSLFSNNLANFLPMRQLKMLDTSDFVQYILDDWQLLEELSLPLRQYTNSLDSLEFLKEYLHNDDKLKYLENPSEFYTKIYLDFWNHYYDTPEQKKYVELMNLMIKDNSYLPEFEINNYGIWNTRACNAIGQRAYNLIDIETEKKENQFWHSFIQSHGFDPVEFDFGFIPYTTSSNFQLDTIISKFNPELSYFSKMKNHPLYEVGQILSKNKNTYDGDAHIKAAKAIDEELNDPLMAWDALVSAGYWGGVNFGQPNMNAWKAAIDLSEKHGWTEINEVLIDQLEFYNHYKDKI</sequence>
<comment type="caution">
    <text evidence="1">The sequence shown here is derived from an EMBL/GenBank/DDBJ whole genome shotgun (WGS) entry which is preliminary data.</text>
</comment>
<evidence type="ECO:0000313" key="1">
    <source>
        <dbReference type="EMBL" id="PJJ67451.1"/>
    </source>
</evidence>
<reference evidence="1 2" key="1">
    <citation type="submission" date="2017-11" db="EMBL/GenBank/DDBJ databases">
        <title>Genomic Encyclopedia of Archaeal and Bacterial Type Strains, Phase II (KMG-II): From Individual Species to Whole Genera.</title>
        <authorList>
            <person name="Goeker M."/>
        </authorList>
    </citation>
    <scope>NUCLEOTIDE SEQUENCE [LARGE SCALE GENOMIC DNA]</scope>
    <source>
        <strain evidence="1 2">DSM 27617</strain>
    </source>
</reference>
<protein>
    <submittedName>
        <fullName evidence="1">Uncharacterized protein</fullName>
    </submittedName>
</protein>
<evidence type="ECO:0000313" key="2">
    <source>
        <dbReference type="Proteomes" id="UP000228740"/>
    </source>
</evidence>
<dbReference type="RefSeq" id="WP_100376162.1">
    <property type="nucleotide sequence ID" value="NZ_PGFD01000001.1"/>
</dbReference>
<dbReference type="Proteomes" id="UP000228740">
    <property type="component" value="Unassembled WGS sequence"/>
</dbReference>
<keyword evidence="2" id="KW-1185">Reference proteome</keyword>
<organism evidence="1 2">
    <name type="scientific">Chryseobacterium geocarposphaerae</name>
    <dbReference type="NCBI Taxonomy" id="1416776"/>
    <lineage>
        <taxon>Bacteria</taxon>
        <taxon>Pseudomonadati</taxon>
        <taxon>Bacteroidota</taxon>
        <taxon>Flavobacteriia</taxon>
        <taxon>Flavobacteriales</taxon>
        <taxon>Weeksellaceae</taxon>
        <taxon>Chryseobacterium group</taxon>
        <taxon>Chryseobacterium</taxon>
    </lineage>
</organism>
<accession>A0A2M9C9D8</accession>
<dbReference type="AlphaFoldDB" id="A0A2M9C9D8"/>
<gene>
    <name evidence="1" type="ORF">CLV73_1464</name>
</gene>
<name>A0A2M9C9D8_9FLAO</name>